<feature type="compositionally biased region" description="Polar residues" evidence="1">
    <location>
        <begin position="1014"/>
        <end position="1025"/>
    </location>
</feature>
<name>A0ABN3M7Y8_9ACTN</name>
<proteinExistence type="predicted"/>
<reference evidence="2 3" key="1">
    <citation type="journal article" date="2019" name="Int. J. Syst. Evol. Microbiol.">
        <title>The Global Catalogue of Microorganisms (GCM) 10K type strain sequencing project: providing services to taxonomists for standard genome sequencing and annotation.</title>
        <authorList>
            <consortium name="The Broad Institute Genomics Platform"/>
            <consortium name="The Broad Institute Genome Sequencing Center for Infectious Disease"/>
            <person name="Wu L."/>
            <person name="Ma J."/>
        </authorList>
    </citation>
    <scope>NUCLEOTIDE SEQUENCE [LARGE SCALE GENOMIC DNA]</scope>
    <source>
        <strain evidence="2 3">JCM 6307</strain>
    </source>
</reference>
<gene>
    <name evidence="2" type="ORF">GCM10010406_37420</name>
</gene>
<comment type="caution">
    <text evidence="2">The sequence shown here is derived from an EMBL/GenBank/DDBJ whole genome shotgun (WGS) entry which is preliminary data.</text>
</comment>
<evidence type="ECO:0000313" key="3">
    <source>
        <dbReference type="Proteomes" id="UP001501358"/>
    </source>
</evidence>
<feature type="region of interest" description="Disordered" evidence="1">
    <location>
        <begin position="285"/>
        <end position="312"/>
    </location>
</feature>
<protein>
    <submittedName>
        <fullName evidence="2">Uncharacterized protein</fullName>
    </submittedName>
</protein>
<feature type="region of interest" description="Disordered" evidence="1">
    <location>
        <begin position="1161"/>
        <end position="1186"/>
    </location>
</feature>
<feature type="region of interest" description="Disordered" evidence="1">
    <location>
        <begin position="1403"/>
        <end position="1491"/>
    </location>
</feature>
<keyword evidence="3" id="KW-1185">Reference proteome</keyword>
<feature type="compositionally biased region" description="Basic and acidic residues" evidence="1">
    <location>
        <begin position="1420"/>
        <end position="1470"/>
    </location>
</feature>
<feature type="compositionally biased region" description="Pro residues" evidence="1">
    <location>
        <begin position="164"/>
        <end position="174"/>
    </location>
</feature>
<organism evidence="2 3">
    <name type="scientific">Streptomyces thermolineatus</name>
    <dbReference type="NCBI Taxonomy" id="44033"/>
    <lineage>
        <taxon>Bacteria</taxon>
        <taxon>Bacillati</taxon>
        <taxon>Actinomycetota</taxon>
        <taxon>Actinomycetes</taxon>
        <taxon>Kitasatosporales</taxon>
        <taxon>Streptomycetaceae</taxon>
        <taxon>Streptomyces</taxon>
    </lineage>
</organism>
<dbReference type="RefSeq" id="WP_344384342.1">
    <property type="nucleotide sequence ID" value="NZ_BAAATA010000023.1"/>
</dbReference>
<dbReference type="Proteomes" id="UP001501358">
    <property type="component" value="Unassembled WGS sequence"/>
</dbReference>
<evidence type="ECO:0000313" key="2">
    <source>
        <dbReference type="EMBL" id="GAA2497457.1"/>
    </source>
</evidence>
<feature type="region of interest" description="Disordered" evidence="1">
    <location>
        <begin position="1014"/>
        <end position="1037"/>
    </location>
</feature>
<feature type="region of interest" description="Disordered" evidence="1">
    <location>
        <begin position="156"/>
        <end position="204"/>
    </location>
</feature>
<feature type="compositionally biased region" description="Low complexity" evidence="1">
    <location>
        <begin position="285"/>
        <end position="301"/>
    </location>
</feature>
<sequence length="1491" mass="160854">MPEQLIWTVLPDGQAGNEDDRRLRLSVLVSPRLTTPDGGEGSLSAFPALRHWTATAAATRFALEVDGAVVADGLQPLNTFAPHLWESLFTDRTPVHPHTFDDYSGHRLVSYPLRTLRDRIRRLYANVALAGADLPPTVDERTESRRGFLPRELDRQGFGFVRPSPSPAPTPTPSPGEGDGDGPVVKLTAGDVTGPGGGEEALEPEEEDVAAFRRFHDRPKRPGAPLPREDELPDLLDFHRAVSCLGDYPALMRRLGLVLDLEAPAGAVPDDGAAHLLRVLPRRAPAAAPGPAGPSADVSPATRSVRSGDDFAAASGPDVQQGLLHLDEGRFDLVGTDVDGAVHKVVNLALNLRAAHGRAAADQPAAAGLPVLHSAGLSLARLDRAAALASRLKGAKDLNDVLQGADPAAAVLDAEHLVRGHRIDVWDSRSRTWHSLCRRNGTYRFENTGAEEHIEDEGFVQLSAAGVPPEQGQPSATPELYLHESLVRWDGWSLVAPRPGLPLPDDQDPAAAPRRPDNAAVTSFGLRTGFTPVSSSLPALRYGVGYRMRVRVVDLAGNSRPFEDPDDGHALPAEADGHRYLRHEAVPSPVVALRGPLTPEDAPGESLERIVIRSANTGRAGDDTPTTATAERHIAPPRTTPAQAEAHGAFDDGTGRLRGDAATYRMIRDHDAAEPAGGSEVPVVPADRMELRHLPDVLARGAALRDLPGTPDGTVGTIDSAGRLAHLPEEVALPGSATLVGFGPTSAWPAAQPFRLLLQEGDGPPQWDAENRVLTVSLPKGETAEVPLSCFFHRADLKLLALWDWTRREIDLRSAATTNPEELEALTKDVLELTQRTLEGGHWAFTPARTLTLVHAVQQPLGAPLVDRLRAERSFGATDARLLGALRVHPSSTAGITLAARWDETAGSGPDPFLTHPVEDCAAEFPLPHDGSDGAVLSRGRFVAGYDSWTGEIVMDEDRHPLHEFGDTRHRTVRYRAVAASRFAECFRRRAEVALRGTGAVVLDPGGLAPNAETVRSTDGSTTFTRAGDGTDSAGGDYRTDPATGAIARCADGAVADGQTVRVDFLPPVSRTGEEVTVEVPSSARPAAPRVLYVVPLFEWHRHTSTNLLASHRHGNWLRVYLEGPWFSSGEGEKLGVVVARGPGEPQEPLARYVTRTALDPLRSGGSLPSDFPEGERDSGPAGAGLTLEELDPAPGNRVDVFAHEVAHDPERDLWYCDIEVAPPPGALRPPAFEPFVRLALARHQPHSVVEFDPAHPEKLRDVTLSRVVTADFAQTHADRSVLLTHDPWRPSRLRLVVSGDGYERVAEGTGPSRIEVSVQRRAPGLRGDLAWTPAPDASVEPRPPAAATPAAVLWQGDVVLPEGRDASGFRVVVEERDTLPADDPGRPGRLLYADVLDIGELGTPVLPKAPGDGGDDGEEKPSPDTEEHHEWEHHEWEHRERERHEWERPRWRDSDRRRRDDRSGDRSDSGRPGGRGGDRRRRGGRGGGWR</sequence>
<evidence type="ECO:0000256" key="1">
    <source>
        <dbReference type="SAM" id="MobiDB-lite"/>
    </source>
</evidence>
<dbReference type="EMBL" id="BAAATA010000023">
    <property type="protein sequence ID" value="GAA2497457.1"/>
    <property type="molecule type" value="Genomic_DNA"/>
</dbReference>
<accession>A0ABN3M7Y8</accession>